<evidence type="ECO:0000313" key="5">
    <source>
        <dbReference type="Proteomes" id="UP000266177"/>
    </source>
</evidence>
<dbReference type="RefSeq" id="WP_119791591.1">
    <property type="nucleotide sequence ID" value="NZ_QYZD01000003.1"/>
</dbReference>
<dbReference type="InterPro" id="IPR013407">
    <property type="entry name" value="CRISPR-assoc_prot_Cmr2"/>
</dbReference>
<dbReference type="Pfam" id="PF12469">
    <property type="entry name" value="Cmr2_N"/>
    <property type="match status" value="1"/>
</dbReference>
<dbReference type="InterPro" id="IPR000160">
    <property type="entry name" value="GGDEF_dom"/>
</dbReference>
<dbReference type="PROSITE" id="PS50887">
    <property type="entry name" value="GGDEF"/>
    <property type="match status" value="1"/>
</dbReference>
<accession>A0A3A3GMX7</accession>
<dbReference type="Gene3D" id="3.30.70.2220">
    <property type="entry name" value="CRISPR-Cas system, Cmr2 subunit, D1 domain, cysteine cluster"/>
    <property type="match status" value="1"/>
</dbReference>
<dbReference type="InterPro" id="IPR024615">
    <property type="entry name" value="CRISPR-assoc_Cmr2_N"/>
</dbReference>
<evidence type="ECO:0000256" key="1">
    <source>
        <dbReference type="ARBA" id="ARBA00022741"/>
    </source>
</evidence>
<reference evidence="4 5" key="1">
    <citation type="submission" date="2018-09" db="EMBL/GenBank/DDBJ databases">
        <title>Paenibacillus SK2017-BO5.</title>
        <authorList>
            <person name="Piskunova J.V."/>
            <person name="Dubiley S.A."/>
            <person name="Severinov K.V."/>
        </authorList>
    </citation>
    <scope>NUCLEOTIDE SEQUENCE [LARGE SCALE GENOMIC DNA]</scope>
    <source>
        <strain evidence="4 5">BO5</strain>
    </source>
</reference>
<organism evidence="4 5">
    <name type="scientific">Paenibacillus thiaminolyticus</name>
    <name type="common">Bacillus thiaminolyticus</name>
    <dbReference type="NCBI Taxonomy" id="49283"/>
    <lineage>
        <taxon>Bacteria</taxon>
        <taxon>Bacillati</taxon>
        <taxon>Bacillota</taxon>
        <taxon>Bacilli</taxon>
        <taxon>Bacillales</taxon>
        <taxon>Paenibacillaceae</taxon>
        <taxon>Paenibacillus</taxon>
    </lineage>
</organism>
<keyword evidence="2" id="KW-0051">Antiviral defense</keyword>
<dbReference type="Proteomes" id="UP000266177">
    <property type="component" value="Unassembled WGS sequence"/>
</dbReference>
<dbReference type="GO" id="GO:0051607">
    <property type="term" value="P:defense response to virus"/>
    <property type="evidence" value="ECO:0007669"/>
    <property type="project" value="UniProtKB-KW"/>
</dbReference>
<dbReference type="OrthoDB" id="9758700at2"/>
<dbReference type="AlphaFoldDB" id="A0A3A3GMX7"/>
<evidence type="ECO:0000313" key="4">
    <source>
        <dbReference type="EMBL" id="RJG25535.1"/>
    </source>
</evidence>
<comment type="caution">
    <text evidence="4">The sequence shown here is derived from an EMBL/GenBank/DDBJ whole genome shotgun (WGS) entry which is preliminary data.</text>
</comment>
<dbReference type="InterPro" id="IPR038242">
    <property type="entry name" value="Cmr2_N"/>
</dbReference>
<dbReference type="InterPro" id="IPR043128">
    <property type="entry name" value="Rev_trsase/Diguanyl_cyclase"/>
</dbReference>
<dbReference type="GO" id="GO:0000166">
    <property type="term" value="F:nucleotide binding"/>
    <property type="evidence" value="ECO:0007669"/>
    <property type="project" value="UniProtKB-KW"/>
</dbReference>
<protein>
    <submittedName>
        <fullName evidence="4">Type III-B CRISPR-associated protein Cas10/Cmr2</fullName>
    </submittedName>
</protein>
<feature type="domain" description="GGDEF" evidence="3">
    <location>
        <begin position="311"/>
        <end position="447"/>
    </location>
</feature>
<sequence>MSDALFLFTIGPVKSLIEQSRKTRDLYAGSFLLSYLLSRAIEELDKQSEDVDIIFPSWHKDTNIPNRLVAIVKGYGPAEQKKLGRTLARYVQDRFMDICLGVFHRAGVTPNRWALEQLERFLEVYWVFEPLEQYEPSYKQLIQSMNNIKRLRVFTQSNELYGRKCVIYPEYNAIFIKRTREGNLPDFVVPDHAVDVSSVPACMYALKPGEGLSAIAFVKRMLHLLTEPEAGDKAALSGYRLNISSVAYMLLHSRLSSSYADKLARLKDEASEALFDLQNGQTLSIEEYSPDSIDIALKLYREIQNQYRISPYYALVKFDGDGMGRLYQDYADRAAHRQLSQDISHFASNVRAIIAEHRGICIYAGGEDFLGFLPLDTLFSALLKLREEFSLQVRAPLGHPKPLTFSAGIAIAHLMQPLQEVLARTGELESLAKGIDEDKDSCALSSDACKVAKNAFAIELMKRSGENVTIKNKFGEKGENLQVIQHALAAITNNQDSKAFIHNLSRMLARLQDKDEHPLDAAVRVLIRQAYQRANPGMGRDERDQHTERFYALYQAFGANISRFIPVLQMTAFLSREVDPCSMPSMR</sequence>
<evidence type="ECO:0000259" key="3">
    <source>
        <dbReference type="PROSITE" id="PS50887"/>
    </source>
</evidence>
<dbReference type="EMBL" id="QYZD01000003">
    <property type="protein sequence ID" value="RJG25535.1"/>
    <property type="molecule type" value="Genomic_DNA"/>
</dbReference>
<proteinExistence type="predicted"/>
<gene>
    <name evidence="4" type="primary">cas10</name>
    <name evidence="4" type="ORF">DQX05_05415</name>
</gene>
<dbReference type="Gene3D" id="3.30.70.270">
    <property type="match status" value="1"/>
</dbReference>
<keyword evidence="1" id="KW-0547">Nucleotide-binding</keyword>
<evidence type="ECO:0000256" key="2">
    <source>
        <dbReference type="ARBA" id="ARBA00023118"/>
    </source>
</evidence>
<name>A0A3A3GMX7_PANTH</name>
<dbReference type="Pfam" id="PF22335">
    <property type="entry name" value="Cas10-Cmr2_palm2"/>
    <property type="match status" value="1"/>
</dbReference>
<dbReference type="InterPro" id="IPR054767">
    <property type="entry name" value="Cas10-Cmr2_palm2"/>
</dbReference>
<dbReference type="NCBIfam" id="TIGR02577">
    <property type="entry name" value="cas_TM1794_Cmr2"/>
    <property type="match status" value="1"/>
</dbReference>